<name>A0A2H1VDE9_SPOFR</name>
<organism evidence="2">
    <name type="scientific">Spodoptera frugiperda</name>
    <name type="common">Fall armyworm</name>
    <dbReference type="NCBI Taxonomy" id="7108"/>
    <lineage>
        <taxon>Eukaryota</taxon>
        <taxon>Metazoa</taxon>
        <taxon>Ecdysozoa</taxon>
        <taxon>Arthropoda</taxon>
        <taxon>Hexapoda</taxon>
        <taxon>Insecta</taxon>
        <taxon>Pterygota</taxon>
        <taxon>Neoptera</taxon>
        <taxon>Endopterygota</taxon>
        <taxon>Lepidoptera</taxon>
        <taxon>Glossata</taxon>
        <taxon>Ditrysia</taxon>
        <taxon>Noctuoidea</taxon>
        <taxon>Noctuidae</taxon>
        <taxon>Amphipyrinae</taxon>
        <taxon>Spodoptera</taxon>
    </lineage>
</organism>
<keyword evidence="1" id="KW-0472">Membrane</keyword>
<keyword evidence="1" id="KW-1133">Transmembrane helix</keyword>
<evidence type="ECO:0000256" key="1">
    <source>
        <dbReference type="SAM" id="Phobius"/>
    </source>
</evidence>
<evidence type="ECO:0000313" key="2">
    <source>
        <dbReference type="EMBL" id="SOQ38869.1"/>
    </source>
</evidence>
<sequence>MRGKNATGAVWSLSPPWAHATATRTYSSIMSPRALFVLVAIACIAQAAARPVKKTLNFNMFVLRPKEGAADRFLLSTDGVSRFGPILEMFVQRFQGLMSVKLPQDQLNSISVPDAPSSVKGEVPMGNNAENEVDGVQESKMPGIVVRPSRTKPGTYEVEIDMVVDDGQPDEKTQ</sequence>
<accession>A0A2H1VDE9</accession>
<keyword evidence="1" id="KW-0812">Transmembrane</keyword>
<dbReference type="AlphaFoldDB" id="A0A2H1VDE9"/>
<proteinExistence type="predicted"/>
<reference evidence="2" key="1">
    <citation type="submission" date="2016-07" db="EMBL/GenBank/DDBJ databases">
        <authorList>
            <person name="Bretaudeau A."/>
        </authorList>
    </citation>
    <scope>NUCLEOTIDE SEQUENCE</scope>
    <source>
        <strain evidence="2">Rice</strain>
        <tissue evidence="2">Whole body</tissue>
    </source>
</reference>
<feature type="transmembrane region" description="Helical" evidence="1">
    <location>
        <begin position="30"/>
        <end position="49"/>
    </location>
</feature>
<protein>
    <submittedName>
        <fullName evidence="2">SFRICE_021900</fullName>
    </submittedName>
</protein>
<gene>
    <name evidence="2" type="ORF">SFRICE_021900</name>
</gene>
<dbReference type="EMBL" id="ODYU01001955">
    <property type="protein sequence ID" value="SOQ38869.1"/>
    <property type="molecule type" value="Genomic_DNA"/>
</dbReference>